<dbReference type="GO" id="GO:0006101">
    <property type="term" value="P:citrate metabolic process"/>
    <property type="evidence" value="ECO:0007669"/>
    <property type="project" value="InterPro"/>
</dbReference>
<organism evidence="6 7">
    <name type="scientific">Phaeocystidibacter marisrubri</name>
    <dbReference type="NCBI Taxonomy" id="1577780"/>
    <lineage>
        <taxon>Bacteria</taxon>
        <taxon>Pseudomonadati</taxon>
        <taxon>Bacteroidota</taxon>
        <taxon>Flavobacteriia</taxon>
        <taxon>Flavobacteriales</taxon>
        <taxon>Phaeocystidibacteraceae</taxon>
        <taxon>Phaeocystidibacter</taxon>
    </lineage>
</organism>
<dbReference type="GO" id="GO:0036440">
    <property type="term" value="F:citrate synthase activity"/>
    <property type="evidence" value="ECO:0007669"/>
    <property type="project" value="UniProtKB-EC"/>
</dbReference>
<dbReference type="EC" id="2.3.3.16" evidence="3"/>
<dbReference type="RefSeq" id="WP_151693185.1">
    <property type="nucleotide sequence ID" value="NZ_BMGX01000001.1"/>
</dbReference>
<dbReference type="UniPathway" id="UPA00223"/>
<dbReference type="InterPro" id="IPR002020">
    <property type="entry name" value="Citrate_synthase"/>
</dbReference>
<sequence>MDRIKEHFQSKVADAQKEVRDFVAEHGDEVIGEIKVSQLYQGMRGMPALICETSKLDPEEGIRFRGYSIPELQEKLPKMPGGKEPLPEGIFHLMLMNEVPDDEQVRRLSNNWARRSIVPPHVFKVIDSLPQSAHPMTQFVAGIMALRTESEFSRAYRAGIHKSEYWMPNYEDAMNLIARLPRVAAYIYRRVYHNGEHIEPDPKLDWAGNFAHMLGFDNEEFKELMRLYMTIHSDHEGGNVSAHAVKLVGSALSDAYLSFSAGMNGLAGPLHGLANQEVIRWTLAMRDELGGGLPSKEQIANYVRKTLADGKVIPGFGHAVLRKTDPRYEAQRKFALEHMPHDEMFLIVSRIYEVVPEILSSTGKIKNPWPNVDAHSGQLLMHYGLTEYDFYTVLFGVSRALGTMANLIWDRALGFPIERPGSTTTALLKDKFGK</sequence>
<dbReference type="GO" id="GO:0005975">
    <property type="term" value="P:carbohydrate metabolic process"/>
    <property type="evidence" value="ECO:0007669"/>
    <property type="project" value="TreeGrafter"/>
</dbReference>
<dbReference type="Pfam" id="PF00285">
    <property type="entry name" value="Citrate_synt"/>
    <property type="match status" value="1"/>
</dbReference>
<comment type="similarity">
    <text evidence="2 5">Belongs to the citrate synthase family.</text>
</comment>
<dbReference type="GO" id="GO:0006099">
    <property type="term" value="P:tricarboxylic acid cycle"/>
    <property type="evidence" value="ECO:0007669"/>
    <property type="project" value="UniProtKB-UniPathway"/>
</dbReference>
<evidence type="ECO:0000256" key="1">
    <source>
        <dbReference type="ARBA" id="ARBA00004751"/>
    </source>
</evidence>
<name>A0A6L3ZD22_9FLAO</name>
<dbReference type="InterPro" id="IPR010109">
    <property type="entry name" value="Citrate_synthase_euk"/>
</dbReference>
<proteinExistence type="inferred from homology"/>
<accession>A0A6L3ZD22</accession>
<comment type="caution">
    <text evidence="6">The sequence shown here is derived from an EMBL/GenBank/DDBJ whole genome shotgun (WGS) entry which is preliminary data.</text>
</comment>
<dbReference type="FunFam" id="1.10.580.10:FF:000001">
    <property type="entry name" value="Citrate synthase"/>
    <property type="match status" value="1"/>
</dbReference>
<dbReference type="EMBL" id="WBVQ01000002">
    <property type="protein sequence ID" value="KAB2815755.1"/>
    <property type="molecule type" value="Genomic_DNA"/>
</dbReference>
<keyword evidence="6" id="KW-0012">Acyltransferase</keyword>
<dbReference type="InterPro" id="IPR016143">
    <property type="entry name" value="Citrate_synth-like_sm_a-sub"/>
</dbReference>
<dbReference type="NCBIfam" id="TIGR01793">
    <property type="entry name" value="cit_synth_euk"/>
    <property type="match status" value="1"/>
</dbReference>
<evidence type="ECO:0000256" key="4">
    <source>
        <dbReference type="ARBA" id="ARBA00022679"/>
    </source>
</evidence>
<dbReference type="Proteomes" id="UP000484164">
    <property type="component" value="Unassembled WGS sequence"/>
</dbReference>
<dbReference type="PANTHER" id="PTHR11739">
    <property type="entry name" value="CITRATE SYNTHASE"/>
    <property type="match status" value="1"/>
</dbReference>
<evidence type="ECO:0000256" key="2">
    <source>
        <dbReference type="ARBA" id="ARBA00010566"/>
    </source>
</evidence>
<protein>
    <recommendedName>
        <fullName evidence="3">citrate synthase (unknown stereospecificity)</fullName>
        <ecNumber evidence="3">2.3.3.16</ecNumber>
    </recommendedName>
</protein>
<dbReference type="FunFam" id="1.10.230.10:FF:000001">
    <property type="entry name" value="Citrate synthase"/>
    <property type="match status" value="1"/>
</dbReference>
<evidence type="ECO:0000313" key="6">
    <source>
        <dbReference type="EMBL" id="KAB2815755.1"/>
    </source>
</evidence>
<dbReference type="Gene3D" id="1.10.230.10">
    <property type="entry name" value="Cytochrome P450-Terp, domain 2"/>
    <property type="match status" value="1"/>
</dbReference>
<dbReference type="InterPro" id="IPR036969">
    <property type="entry name" value="Citrate_synthase_sf"/>
</dbReference>
<reference evidence="6 7" key="1">
    <citation type="submission" date="2019-10" db="EMBL/GenBank/DDBJ databases">
        <title>Genome sequence of Phaeocystidibacter marisrubri JCM30614 (type strain).</title>
        <authorList>
            <person name="Bowman J.P."/>
        </authorList>
    </citation>
    <scope>NUCLEOTIDE SEQUENCE [LARGE SCALE GENOMIC DNA]</scope>
    <source>
        <strain evidence="6 7">JCM 30614</strain>
    </source>
</reference>
<evidence type="ECO:0000256" key="5">
    <source>
        <dbReference type="RuleBase" id="RU003406"/>
    </source>
</evidence>
<dbReference type="PRINTS" id="PR00143">
    <property type="entry name" value="CITRTSNTHASE"/>
</dbReference>
<evidence type="ECO:0000256" key="3">
    <source>
        <dbReference type="ARBA" id="ARBA00012972"/>
    </source>
</evidence>
<evidence type="ECO:0000313" key="7">
    <source>
        <dbReference type="Proteomes" id="UP000484164"/>
    </source>
</evidence>
<keyword evidence="7" id="KW-1185">Reference proteome</keyword>
<keyword evidence="4 5" id="KW-0808">Transferase</keyword>
<dbReference type="SUPFAM" id="SSF48256">
    <property type="entry name" value="Citrate synthase"/>
    <property type="match status" value="1"/>
</dbReference>
<dbReference type="PROSITE" id="PS00480">
    <property type="entry name" value="CITRATE_SYNTHASE"/>
    <property type="match status" value="1"/>
</dbReference>
<comment type="pathway">
    <text evidence="1">Carbohydrate metabolism; tricarboxylic acid cycle; isocitrate from oxaloacetate: step 1/2.</text>
</comment>
<dbReference type="OrthoDB" id="9800864at2"/>
<dbReference type="AlphaFoldDB" id="A0A6L3ZD22"/>
<dbReference type="InterPro" id="IPR019810">
    <property type="entry name" value="Citrate_synthase_AS"/>
</dbReference>
<dbReference type="NCBIfam" id="NF007128">
    <property type="entry name" value="PRK09569.1"/>
    <property type="match status" value="1"/>
</dbReference>
<dbReference type="Gene3D" id="1.10.580.10">
    <property type="entry name" value="Citrate Synthase, domain 1"/>
    <property type="match status" value="1"/>
</dbReference>
<dbReference type="InterPro" id="IPR016142">
    <property type="entry name" value="Citrate_synth-like_lrg_a-sub"/>
</dbReference>
<dbReference type="PANTHER" id="PTHR11739:SF8">
    <property type="entry name" value="CITRATE SYNTHASE, MITOCHONDRIAL"/>
    <property type="match status" value="1"/>
</dbReference>
<gene>
    <name evidence="6" type="ORF">F8C82_08630</name>
</gene>